<dbReference type="InterPro" id="IPR041854">
    <property type="entry name" value="BFD-like_2Fe2S-bd_dom_sf"/>
</dbReference>
<dbReference type="Proteomes" id="UP000003729">
    <property type="component" value="Unassembled WGS sequence"/>
</dbReference>
<dbReference type="Gene3D" id="3.50.50.60">
    <property type="entry name" value="FAD/NAD(P)-binding domain"/>
    <property type="match status" value="1"/>
</dbReference>
<name>B6XGB2_9GAMM</name>
<evidence type="ECO:0000313" key="4">
    <source>
        <dbReference type="Proteomes" id="UP000003729"/>
    </source>
</evidence>
<dbReference type="Gene3D" id="3.30.9.10">
    <property type="entry name" value="D-Amino Acid Oxidase, subunit A, domain 2"/>
    <property type="match status" value="1"/>
</dbReference>
<dbReference type="InterPro" id="IPR006076">
    <property type="entry name" value="FAD-dep_OxRdtase"/>
</dbReference>
<comment type="caution">
    <text evidence="3">The sequence shown here is derived from an EMBL/GenBank/DDBJ whole genome shotgun (WGS) entry which is preliminary data.</text>
</comment>
<dbReference type="Gene3D" id="1.10.10.1100">
    <property type="entry name" value="BFD-like [2Fe-2S]-binding domain"/>
    <property type="match status" value="1"/>
</dbReference>
<dbReference type="CDD" id="cd19946">
    <property type="entry name" value="GlpA-like_Fer2_BFD-like"/>
    <property type="match status" value="1"/>
</dbReference>
<dbReference type="EMBL" id="ABXW01000049">
    <property type="protein sequence ID" value="EEB45528.1"/>
    <property type="molecule type" value="Genomic_DNA"/>
</dbReference>
<dbReference type="eggNOG" id="COG0579">
    <property type="taxonomic scope" value="Bacteria"/>
</dbReference>
<dbReference type="InterPro" id="IPR052745">
    <property type="entry name" value="G3P_Oxidase/Oxidoreductase"/>
</dbReference>
<evidence type="ECO:0000259" key="2">
    <source>
        <dbReference type="Pfam" id="PF01266"/>
    </source>
</evidence>
<dbReference type="PROSITE" id="PS51257">
    <property type="entry name" value="PROKAR_LIPOPROTEIN"/>
    <property type="match status" value="1"/>
</dbReference>
<dbReference type="SUPFAM" id="SSF51905">
    <property type="entry name" value="FAD/NAD(P)-binding domain"/>
    <property type="match status" value="1"/>
</dbReference>
<gene>
    <name evidence="3" type="ORF">PROVALCAL_02343</name>
</gene>
<dbReference type="InterPro" id="IPR036188">
    <property type="entry name" value="FAD/NAD-bd_sf"/>
</dbReference>
<dbReference type="PANTHER" id="PTHR42720:SF1">
    <property type="entry name" value="GLYCEROL 3-PHOSPHATE OXIDASE"/>
    <property type="match status" value="1"/>
</dbReference>
<evidence type="ECO:0000313" key="3">
    <source>
        <dbReference type="EMBL" id="EEB45528.1"/>
    </source>
</evidence>
<dbReference type="GO" id="GO:0016491">
    <property type="term" value="F:oxidoreductase activity"/>
    <property type="evidence" value="ECO:0007669"/>
    <property type="project" value="UniProtKB-KW"/>
</dbReference>
<dbReference type="PANTHER" id="PTHR42720">
    <property type="entry name" value="GLYCEROL-3-PHOSPHATE DEHYDROGENASE"/>
    <property type="match status" value="1"/>
</dbReference>
<accession>B6XGB2</accession>
<reference evidence="3 4" key="2">
    <citation type="submission" date="2008-10" db="EMBL/GenBank/DDBJ databases">
        <authorList>
            <person name="Fulton L."/>
            <person name="Clifton S."/>
            <person name="Fulton B."/>
            <person name="Xu J."/>
            <person name="Minx P."/>
            <person name="Pepin K.H."/>
            <person name="Johnson M."/>
            <person name="Bhonagiri V."/>
            <person name="Nash W.E."/>
            <person name="Mardis E.R."/>
            <person name="Wilson R.K."/>
        </authorList>
    </citation>
    <scope>NUCLEOTIDE SEQUENCE [LARGE SCALE GENOMIC DNA]</scope>
    <source>
        <strain evidence="3 4">DSM 30120</strain>
    </source>
</reference>
<evidence type="ECO:0000256" key="1">
    <source>
        <dbReference type="ARBA" id="ARBA00023002"/>
    </source>
</evidence>
<organism evidence="3 4">
    <name type="scientific">Providencia alcalifaciens DSM 30120</name>
    <dbReference type="NCBI Taxonomy" id="520999"/>
    <lineage>
        <taxon>Bacteria</taxon>
        <taxon>Pseudomonadati</taxon>
        <taxon>Pseudomonadota</taxon>
        <taxon>Gammaproteobacteria</taxon>
        <taxon>Enterobacterales</taxon>
        <taxon>Morganellaceae</taxon>
        <taxon>Providencia</taxon>
    </lineage>
</organism>
<dbReference type="SUPFAM" id="SSF54373">
    <property type="entry name" value="FAD-linked reductases, C-terminal domain"/>
    <property type="match status" value="1"/>
</dbReference>
<feature type="domain" description="FAD dependent oxidoreductase" evidence="2">
    <location>
        <begin position="16"/>
        <end position="363"/>
    </location>
</feature>
<proteinExistence type="predicted"/>
<keyword evidence="1" id="KW-0560">Oxidoreductase</keyword>
<dbReference type="AlphaFoldDB" id="B6XGB2"/>
<sequence>MLRISAMNANNKKMWDVIVIGGGVIGCAVTRKFTLMGAKTLLLERGGDILSGASKANSALLHTGFDATPGTLELECMQDGYREFIDIREKMNLPLLKTGALVVAWNEEQLNKLPSIVDQAHTNNVMDVGMIDKEELYRREPHLAQGALAAVEVPGESVIDPWSTPLAYLTQAVKHGAEYQFHCEVTSGELNAGIWTLSTSKGEFSARLVINCAGINGDIVESICHPSPFEIKPRKGQFLVYDKAAAADINAIILPVPTAITKGVLLSKTIFGNLLLGPTAEEQQDRWKAEVKQDVLQDLIDQGSRMLPSLHNYSVTATYAGLRPATEEKYYRINDYPEKQWICAGGIRSTGLTAALGVANHLGKLYQENFEALFELSPPTDLIWPKMPMLSEYEERDYQCKNNGGIVCHCELVTQREIEATFDSDIPPECLGALRRRTRVMMGRCNGFYCSSQVAEIINGRFDNTLAVEAVK</sequence>
<reference evidence="3 4" key="1">
    <citation type="submission" date="2008-10" db="EMBL/GenBank/DDBJ databases">
        <title>Draft genome sequence of Providencia alcalifaciens (DSM 30120).</title>
        <authorList>
            <person name="Sudarsanam P."/>
            <person name="Ley R."/>
            <person name="Guruge J."/>
            <person name="Turnbaugh P.J."/>
            <person name="Mahowald M."/>
            <person name="Liep D."/>
            <person name="Gordon J."/>
        </authorList>
    </citation>
    <scope>NUCLEOTIDE SEQUENCE [LARGE SCALE GENOMIC DNA]</scope>
    <source>
        <strain evidence="3 4">DSM 30120</strain>
    </source>
</reference>
<protein>
    <submittedName>
        <fullName evidence="3">FAD dependent oxidoreductase</fullName>
    </submittedName>
</protein>
<dbReference type="Pfam" id="PF01266">
    <property type="entry name" value="DAO"/>
    <property type="match status" value="1"/>
</dbReference>